<feature type="transmembrane region" description="Helical" evidence="7">
    <location>
        <begin position="237"/>
        <end position="255"/>
    </location>
</feature>
<dbReference type="Pfam" id="PF20684">
    <property type="entry name" value="Fung_rhodopsin"/>
    <property type="match status" value="1"/>
</dbReference>
<evidence type="ECO:0000259" key="8">
    <source>
        <dbReference type="Pfam" id="PF20684"/>
    </source>
</evidence>
<evidence type="ECO:0000256" key="1">
    <source>
        <dbReference type="ARBA" id="ARBA00004141"/>
    </source>
</evidence>
<evidence type="ECO:0000256" key="6">
    <source>
        <dbReference type="SAM" id="MobiDB-lite"/>
    </source>
</evidence>
<keyword evidence="2 7" id="KW-0812">Transmembrane</keyword>
<keyword evidence="4 7" id="KW-0472">Membrane</keyword>
<feature type="transmembrane region" description="Helical" evidence="7">
    <location>
        <begin position="144"/>
        <end position="165"/>
    </location>
</feature>
<accession>A0A6A6QQP5</accession>
<sequence>MSTSEYIPVFNRSETILSTTLVFLVLAWIAVSLRLFVRLRTPISLGWDDLFVCLAIVCILNHSEEHCSLCQSSCTAGSVIVCLQPGASMGKHMKTLPIHKLEEYFSYVYAANVTYCSSTTLIKIAILQQYLRLFEGASKLVRRVCYVLIALTSAWGISFSLVALLGCHPIRANWEALYFSDLKLNAKHCIAFGSKDPGTIFRTFAGHAASNMFLDILVLLTPVPFLKTLKMQGKTRWGIIALFAIGAIVTLFSIGRLASLANSRAGTFPVFDVTWYAPPIFIFSSLEVEVAILCASIPIFWPLVASLAFGKILVVNEISVHSAPRDSILLELGSRRRRGSVHSAGDGDVKAGGFLSARGRRLSDESEGKGELLKRTESEGQGEQERYYADRYVAGLVAPDWGNREGAGKKKKKKGAFTTTVERAKTPYDHINALQD</sequence>
<feature type="domain" description="Rhodopsin" evidence="8">
    <location>
        <begin position="33"/>
        <end position="305"/>
    </location>
</feature>
<dbReference type="OrthoDB" id="61113at2759"/>
<dbReference type="Proteomes" id="UP000799750">
    <property type="component" value="Unassembled WGS sequence"/>
</dbReference>
<comment type="subcellular location">
    <subcellularLocation>
        <location evidence="1">Membrane</location>
        <topology evidence="1">Multi-pass membrane protein</topology>
    </subcellularLocation>
</comment>
<feature type="transmembrane region" description="Helical" evidence="7">
    <location>
        <begin position="204"/>
        <end position="225"/>
    </location>
</feature>
<dbReference type="AlphaFoldDB" id="A0A6A6QQP5"/>
<evidence type="ECO:0000256" key="2">
    <source>
        <dbReference type="ARBA" id="ARBA00022692"/>
    </source>
</evidence>
<proteinExistence type="inferred from homology"/>
<evidence type="ECO:0000256" key="4">
    <source>
        <dbReference type="ARBA" id="ARBA00023136"/>
    </source>
</evidence>
<evidence type="ECO:0000256" key="3">
    <source>
        <dbReference type="ARBA" id="ARBA00022989"/>
    </source>
</evidence>
<feature type="transmembrane region" description="Helical" evidence="7">
    <location>
        <begin position="275"/>
        <end position="301"/>
    </location>
</feature>
<dbReference type="PANTHER" id="PTHR33048">
    <property type="entry name" value="PTH11-LIKE INTEGRAL MEMBRANE PROTEIN (AFU_ORTHOLOGUE AFUA_5G11245)"/>
    <property type="match status" value="1"/>
</dbReference>
<dbReference type="EMBL" id="MU004190">
    <property type="protein sequence ID" value="KAF2494494.1"/>
    <property type="molecule type" value="Genomic_DNA"/>
</dbReference>
<feature type="transmembrane region" description="Helical" evidence="7">
    <location>
        <begin position="16"/>
        <end position="37"/>
    </location>
</feature>
<dbReference type="PANTHER" id="PTHR33048:SF47">
    <property type="entry name" value="INTEGRAL MEMBRANE PROTEIN-RELATED"/>
    <property type="match status" value="1"/>
</dbReference>
<dbReference type="GO" id="GO:0016020">
    <property type="term" value="C:membrane"/>
    <property type="evidence" value="ECO:0007669"/>
    <property type="project" value="UniProtKB-SubCell"/>
</dbReference>
<dbReference type="InterPro" id="IPR052337">
    <property type="entry name" value="SAT4-like"/>
</dbReference>
<name>A0A6A6QQP5_9PEZI</name>
<evidence type="ECO:0000256" key="7">
    <source>
        <dbReference type="SAM" id="Phobius"/>
    </source>
</evidence>
<organism evidence="9 10">
    <name type="scientific">Lophium mytilinum</name>
    <dbReference type="NCBI Taxonomy" id="390894"/>
    <lineage>
        <taxon>Eukaryota</taxon>
        <taxon>Fungi</taxon>
        <taxon>Dikarya</taxon>
        <taxon>Ascomycota</taxon>
        <taxon>Pezizomycotina</taxon>
        <taxon>Dothideomycetes</taxon>
        <taxon>Pleosporomycetidae</taxon>
        <taxon>Mytilinidiales</taxon>
        <taxon>Mytilinidiaceae</taxon>
        <taxon>Lophium</taxon>
    </lineage>
</organism>
<comment type="similarity">
    <text evidence="5">Belongs to the SAT4 family.</text>
</comment>
<keyword evidence="3 7" id="KW-1133">Transmembrane helix</keyword>
<feature type="region of interest" description="Disordered" evidence="6">
    <location>
        <begin position="361"/>
        <end position="384"/>
    </location>
</feature>
<evidence type="ECO:0000313" key="9">
    <source>
        <dbReference type="EMBL" id="KAF2494494.1"/>
    </source>
</evidence>
<protein>
    <recommendedName>
        <fullName evidence="8">Rhodopsin domain-containing protein</fullName>
    </recommendedName>
</protein>
<dbReference type="InterPro" id="IPR049326">
    <property type="entry name" value="Rhodopsin_dom_fungi"/>
</dbReference>
<reference evidence="9" key="1">
    <citation type="journal article" date="2020" name="Stud. Mycol.">
        <title>101 Dothideomycetes genomes: a test case for predicting lifestyles and emergence of pathogens.</title>
        <authorList>
            <person name="Haridas S."/>
            <person name="Albert R."/>
            <person name="Binder M."/>
            <person name="Bloem J."/>
            <person name="Labutti K."/>
            <person name="Salamov A."/>
            <person name="Andreopoulos B."/>
            <person name="Baker S."/>
            <person name="Barry K."/>
            <person name="Bills G."/>
            <person name="Bluhm B."/>
            <person name="Cannon C."/>
            <person name="Castanera R."/>
            <person name="Culley D."/>
            <person name="Daum C."/>
            <person name="Ezra D."/>
            <person name="Gonzalez J."/>
            <person name="Henrissat B."/>
            <person name="Kuo A."/>
            <person name="Liang C."/>
            <person name="Lipzen A."/>
            <person name="Lutzoni F."/>
            <person name="Magnuson J."/>
            <person name="Mondo S."/>
            <person name="Nolan M."/>
            <person name="Ohm R."/>
            <person name="Pangilinan J."/>
            <person name="Park H.-J."/>
            <person name="Ramirez L."/>
            <person name="Alfaro M."/>
            <person name="Sun H."/>
            <person name="Tritt A."/>
            <person name="Yoshinaga Y."/>
            <person name="Zwiers L.-H."/>
            <person name="Turgeon B."/>
            <person name="Goodwin S."/>
            <person name="Spatafora J."/>
            <person name="Crous P."/>
            <person name="Grigoriev I."/>
        </authorList>
    </citation>
    <scope>NUCLEOTIDE SEQUENCE</scope>
    <source>
        <strain evidence="9">CBS 269.34</strain>
    </source>
</reference>
<gene>
    <name evidence="9" type="ORF">BU16DRAFT_589378</name>
</gene>
<keyword evidence="10" id="KW-1185">Reference proteome</keyword>
<evidence type="ECO:0000256" key="5">
    <source>
        <dbReference type="ARBA" id="ARBA00038359"/>
    </source>
</evidence>
<evidence type="ECO:0000313" key="10">
    <source>
        <dbReference type="Proteomes" id="UP000799750"/>
    </source>
</evidence>